<gene>
    <name evidence="3" type="ORF">GCM10022261_10880</name>
</gene>
<dbReference type="InterPro" id="IPR025329">
    <property type="entry name" value="DUF4235"/>
</dbReference>
<evidence type="ECO:0000313" key="3">
    <source>
        <dbReference type="EMBL" id="GAA4283557.1"/>
    </source>
</evidence>
<evidence type="ECO:0000256" key="2">
    <source>
        <dbReference type="SAM" id="Phobius"/>
    </source>
</evidence>
<name>A0ABP8EHZ4_9MICO</name>
<dbReference type="Pfam" id="PF14019">
    <property type="entry name" value="DUF4235"/>
    <property type="match status" value="1"/>
</dbReference>
<evidence type="ECO:0000256" key="1">
    <source>
        <dbReference type="SAM" id="MobiDB-lite"/>
    </source>
</evidence>
<accession>A0ABP8EHZ4</accession>
<comment type="caution">
    <text evidence="3">The sequence shown here is derived from an EMBL/GenBank/DDBJ whole genome shotgun (WGS) entry which is preliminary data.</text>
</comment>
<evidence type="ECO:0000313" key="4">
    <source>
        <dbReference type="Proteomes" id="UP001501586"/>
    </source>
</evidence>
<keyword evidence="4" id="KW-1185">Reference proteome</keyword>
<protein>
    <recommendedName>
        <fullName evidence="5">DUF4235 domain-containing protein</fullName>
    </recommendedName>
</protein>
<reference evidence="4" key="1">
    <citation type="journal article" date="2019" name="Int. J. Syst. Evol. Microbiol.">
        <title>The Global Catalogue of Microorganisms (GCM) 10K type strain sequencing project: providing services to taxonomists for standard genome sequencing and annotation.</title>
        <authorList>
            <consortium name="The Broad Institute Genomics Platform"/>
            <consortium name="The Broad Institute Genome Sequencing Center for Infectious Disease"/>
            <person name="Wu L."/>
            <person name="Ma J."/>
        </authorList>
    </citation>
    <scope>NUCLEOTIDE SEQUENCE [LARGE SCALE GENOMIC DNA]</scope>
    <source>
        <strain evidence="4">JCM 17458</strain>
    </source>
</reference>
<keyword evidence="2" id="KW-1133">Transmembrane helix</keyword>
<proteinExistence type="predicted"/>
<organism evidence="3 4">
    <name type="scientific">Brevibacterium daeguense</name>
    <dbReference type="NCBI Taxonomy" id="909936"/>
    <lineage>
        <taxon>Bacteria</taxon>
        <taxon>Bacillati</taxon>
        <taxon>Actinomycetota</taxon>
        <taxon>Actinomycetes</taxon>
        <taxon>Micrococcales</taxon>
        <taxon>Brevibacteriaceae</taxon>
        <taxon>Brevibacterium</taxon>
    </lineage>
</organism>
<dbReference type="EMBL" id="BAABAZ010000004">
    <property type="protein sequence ID" value="GAA4283557.1"/>
    <property type="molecule type" value="Genomic_DNA"/>
</dbReference>
<dbReference type="RefSeq" id="WP_236863613.1">
    <property type="nucleotide sequence ID" value="NZ_BAABAZ010000004.1"/>
</dbReference>
<keyword evidence="2" id="KW-0472">Membrane</keyword>
<feature type="transmembrane region" description="Helical" evidence="2">
    <location>
        <begin position="53"/>
        <end position="70"/>
    </location>
</feature>
<sequence length="104" mass="10834">MGGRIAWQIIGVGGAALAAFGARKVLGLAWEKTTHKPVPVNTQDDEVGLGEALAWTIVSGVGMAVVQLVVQRAAASTVRKNFGEDSLPKKLRSDAPVARGDKKA</sequence>
<feature type="region of interest" description="Disordered" evidence="1">
    <location>
        <begin position="85"/>
        <end position="104"/>
    </location>
</feature>
<keyword evidence="2" id="KW-0812">Transmembrane</keyword>
<evidence type="ECO:0008006" key="5">
    <source>
        <dbReference type="Google" id="ProtNLM"/>
    </source>
</evidence>
<dbReference type="Proteomes" id="UP001501586">
    <property type="component" value="Unassembled WGS sequence"/>
</dbReference>